<name>A0A5E4PLD2_9COXI</name>
<dbReference type="KEGG" id="asip:AQUSIP_24500"/>
<dbReference type="PANTHER" id="PTHR46191:SF2">
    <property type="entry name" value="HALOACID DEHALOGENASE-LIKE HYDROLASE DOMAIN-CONTAINING PROTEIN 3"/>
    <property type="match status" value="1"/>
</dbReference>
<protein>
    <submittedName>
        <fullName evidence="1">Uncharacterized protein</fullName>
    </submittedName>
</protein>
<dbReference type="Gene3D" id="1.10.150.400">
    <property type="match status" value="1"/>
</dbReference>
<gene>
    <name evidence="1" type="ORF">AQUSIP_24500</name>
</gene>
<organism evidence="1 2">
    <name type="scientific">Aquicella siphonis</name>
    <dbReference type="NCBI Taxonomy" id="254247"/>
    <lineage>
        <taxon>Bacteria</taxon>
        <taxon>Pseudomonadati</taxon>
        <taxon>Pseudomonadota</taxon>
        <taxon>Gammaproteobacteria</taxon>
        <taxon>Legionellales</taxon>
        <taxon>Coxiellaceae</taxon>
        <taxon>Aquicella</taxon>
    </lineage>
</organism>
<dbReference type="Gene3D" id="3.40.50.1000">
    <property type="entry name" value="HAD superfamily/HAD-like"/>
    <property type="match status" value="1"/>
</dbReference>
<dbReference type="Proteomes" id="UP000324194">
    <property type="component" value="Chromosome 2"/>
</dbReference>
<dbReference type="RefSeq" id="WP_148340519.1">
    <property type="nucleotide sequence ID" value="NZ_LR699120.1"/>
</dbReference>
<dbReference type="Pfam" id="PF00702">
    <property type="entry name" value="Hydrolase"/>
    <property type="match status" value="1"/>
</dbReference>
<dbReference type="SUPFAM" id="SSF56784">
    <property type="entry name" value="HAD-like"/>
    <property type="match status" value="1"/>
</dbReference>
<evidence type="ECO:0000313" key="1">
    <source>
        <dbReference type="EMBL" id="VVC77123.1"/>
    </source>
</evidence>
<evidence type="ECO:0000313" key="2">
    <source>
        <dbReference type="Proteomes" id="UP000324194"/>
    </source>
</evidence>
<dbReference type="PANTHER" id="PTHR46191">
    <property type="match status" value="1"/>
</dbReference>
<keyword evidence="2" id="KW-1185">Reference proteome</keyword>
<sequence>MESAVTPDVTHQSQIKSQARAEELISILEHYAQRIKVLSLDCFDTLIWRQTATPSDAFFDMQKRPAFQAAGLTARLRAQAEENARQKMLIDHGSTEVKLTDIYKANNPSLSNHALAALAEDELATEQETCFAFPPVVELIRQARARGLKIIIVSDTYFSEPELRRLLESCLPQDVLQSIRQVFCSSEHGVAKSSGLFSKVCNKIHENPHSILHVGDNLLADFVAPQTIGIHSIHFIHNEKKVGETIRMQALAGGFIDPAIRHERSLVNPFRGIFAASRLSEWQTESLIGYLSAGPVMYAFARYICAEVEKLQLQGKRPKVLFLMRDAYLPSLACETLAGREIGKRVRISRFAAFASSFRNKDDIDKYLCDNVASLRFYDICRQLLLPEAIAGEISEKAATLPNPALAFIKLIHQDHILTHIFKASKAYRQRLIRHLEREVGLEKGDTLVFVDLGYTGTAQRKLEPVFRDEMAVEIVGRYLISLSVPGWEKSRGGLMDPSWCDDRTLQTLVAYIALLEQICTSNEKSVVDYDTDGSPIYSETSVSKAQHAKLETIQSECLRFIQDAVQFFSQARIQPSNRVLRDTAMAELARMLFFPSAAELDYLKSFEFDLNMGTKDLLNVLDPEKGLTGLRRRGLFFMEKNLKSMRTNYPAELRSAGMELALTLMAQHRIGFDVRVSDLSLRRENLNVIAIRAGNASQTMVAALPTHDGYFSLIVPVGTGDFQVGVQFGLNYQWVQLESIELIVTSALYTSKESEHTVDASENIVVDQMENKGQGLYECLTDTSLLVYIPTRRLGEHHHALRIVFRPIIGKKKNRHGIQA</sequence>
<dbReference type="AlphaFoldDB" id="A0A5E4PLD2"/>
<reference evidence="1 2" key="1">
    <citation type="submission" date="2019-08" db="EMBL/GenBank/DDBJ databases">
        <authorList>
            <person name="Guy L."/>
        </authorList>
    </citation>
    <scope>NUCLEOTIDE SEQUENCE [LARGE SCALE GENOMIC DNA]</scope>
    <source>
        <strain evidence="1 2">SGT-108</strain>
    </source>
</reference>
<dbReference type="InterPro" id="IPR036412">
    <property type="entry name" value="HAD-like_sf"/>
</dbReference>
<dbReference type="InterPro" id="IPR023214">
    <property type="entry name" value="HAD_sf"/>
</dbReference>
<accession>A0A5E4PLD2</accession>
<dbReference type="InterPro" id="IPR051828">
    <property type="entry name" value="HAD-like_hydrolase_domain"/>
</dbReference>
<dbReference type="OrthoDB" id="9816424at2"/>
<proteinExistence type="predicted"/>
<dbReference type="EMBL" id="LR699120">
    <property type="protein sequence ID" value="VVC77123.1"/>
    <property type="molecule type" value="Genomic_DNA"/>
</dbReference>